<feature type="region of interest" description="Disordered" evidence="1">
    <location>
        <begin position="1"/>
        <end position="30"/>
    </location>
</feature>
<protein>
    <recommendedName>
        <fullName evidence="5">DUF4131 domain-containing protein</fullName>
    </recommendedName>
</protein>
<feature type="transmembrane region" description="Helical" evidence="2">
    <location>
        <begin position="34"/>
        <end position="53"/>
    </location>
</feature>
<reference evidence="3 4" key="1">
    <citation type="submission" date="2019-06" db="EMBL/GenBank/DDBJ databases">
        <title>Sequencing the genomes of 1000 actinobacteria strains.</title>
        <authorList>
            <person name="Klenk H.-P."/>
        </authorList>
    </citation>
    <scope>NUCLEOTIDE SEQUENCE [LARGE SCALE GENOMIC DNA]</scope>
    <source>
        <strain evidence="3 4">DSM 8803</strain>
    </source>
</reference>
<comment type="caution">
    <text evidence="3">The sequence shown here is derived from an EMBL/GenBank/DDBJ whole genome shotgun (WGS) entry which is preliminary data.</text>
</comment>
<evidence type="ECO:0008006" key="5">
    <source>
        <dbReference type="Google" id="ProtNLM"/>
    </source>
</evidence>
<gene>
    <name evidence="3" type="ORF">FB468_0770</name>
</gene>
<feature type="transmembrane region" description="Helical" evidence="2">
    <location>
        <begin position="381"/>
        <end position="399"/>
    </location>
</feature>
<feature type="transmembrane region" description="Helical" evidence="2">
    <location>
        <begin position="357"/>
        <end position="375"/>
    </location>
</feature>
<dbReference type="Proteomes" id="UP000319094">
    <property type="component" value="Unassembled WGS sequence"/>
</dbReference>
<keyword evidence="2" id="KW-0812">Transmembrane</keyword>
<keyword evidence="2" id="KW-1133">Transmembrane helix</keyword>
<evidence type="ECO:0000313" key="4">
    <source>
        <dbReference type="Proteomes" id="UP000319094"/>
    </source>
</evidence>
<name>A0A542Y3W5_9MICO</name>
<evidence type="ECO:0000313" key="3">
    <source>
        <dbReference type="EMBL" id="TQL42762.1"/>
    </source>
</evidence>
<proteinExistence type="predicted"/>
<evidence type="ECO:0000256" key="1">
    <source>
        <dbReference type="SAM" id="MobiDB-lite"/>
    </source>
</evidence>
<dbReference type="EMBL" id="VFON01000001">
    <property type="protein sequence ID" value="TQL42762.1"/>
    <property type="molecule type" value="Genomic_DNA"/>
</dbReference>
<sequence>MRSVGRATADGRVPGRVQARSAAQPTPPPPHGQWRLLAAALLCWAASAALIHVPGTARALAVICVVAGIACCAVLGLPHVRSRGKTLHPAAAPVAQGAAPRVRGAAAVSLVALACLVLITVRIDAGERRRELPAGVLAAGQGGGLNLKVTLSGFPAGARGFDDEPRSWVRGSIDSVAWGATQPNMRPAGPDHMRLGGVPVILWGPEAPDPTWYPGMGVCVSGGLKRGPPQDAAAYEVSVTAIEACQSAETGFWNAGSLARNLGHGIASMRSGLRGVAAETRDAELVPGLAVGDTELVSDEIDDLMLEANLTHLTAVSGDADDTEGELSDAFIRTTARDTPAPAIASRCRSLSLCGRPVRVIAGSLLIVLIGAALITDFYAGPMRTTAIAVAFFAMGAVLSRGAHLARWPGWPALVALILIAPTDG</sequence>
<organism evidence="3 4">
    <name type="scientific">Leucobacter komagatae</name>
    <dbReference type="NCBI Taxonomy" id="55969"/>
    <lineage>
        <taxon>Bacteria</taxon>
        <taxon>Bacillati</taxon>
        <taxon>Actinomycetota</taxon>
        <taxon>Actinomycetes</taxon>
        <taxon>Micrococcales</taxon>
        <taxon>Microbacteriaceae</taxon>
        <taxon>Leucobacter</taxon>
    </lineage>
</organism>
<feature type="transmembrane region" description="Helical" evidence="2">
    <location>
        <begin position="100"/>
        <end position="121"/>
    </location>
</feature>
<accession>A0A542Y3W5</accession>
<dbReference type="AlphaFoldDB" id="A0A542Y3W5"/>
<keyword evidence="2" id="KW-0472">Membrane</keyword>
<keyword evidence="4" id="KW-1185">Reference proteome</keyword>
<evidence type="ECO:0000256" key="2">
    <source>
        <dbReference type="SAM" id="Phobius"/>
    </source>
</evidence>
<feature type="transmembrane region" description="Helical" evidence="2">
    <location>
        <begin position="60"/>
        <end position="80"/>
    </location>
</feature>